<evidence type="ECO:0000256" key="2">
    <source>
        <dbReference type="ARBA" id="ARBA00022679"/>
    </source>
</evidence>
<dbReference type="InterPro" id="IPR002201">
    <property type="entry name" value="Glyco_trans_9"/>
</dbReference>
<dbReference type="EMBL" id="LUKF01000014">
    <property type="protein sequence ID" value="KYG63390.1"/>
    <property type="molecule type" value="Genomic_DNA"/>
</dbReference>
<evidence type="ECO:0000313" key="4">
    <source>
        <dbReference type="Proteomes" id="UP000075391"/>
    </source>
</evidence>
<dbReference type="GO" id="GO:0005829">
    <property type="term" value="C:cytosol"/>
    <property type="evidence" value="ECO:0007669"/>
    <property type="project" value="TreeGrafter"/>
</dbReference>
<dbReference type="CDD" id="cd03789">
    <property type="entry name" value="GT9_LPS_heptosyltransferase"/>
    <property type="match status" value="1"/>
</dbReference>
<dbReference type="PANTHER" id="PTHR30160:SF15">
    <property type="entry name" value="GLYCOSYLTRANSFERASE HI_0523-RELATED"/>
    <property type="match status" value="1"/>
</dbReference>
<dbReference type="GO" id="GO:0008713">
    <property type="term" value="F:ADP-heptose-lipopolysaccharide heptosyltransferase activity"/>
    <property type="evidence" value="ECO:0007669"/>
    <property type="project" value="TreeGrafter"/>
</dbReference>
<dbReference type="PANTHER" id="PTHR30160">
    <property type="entry name" value="TETRAACYLDISACCHARIDE 4'-KINASE-RELATED"/>
    <property type="match status" value="1"/>
</dbReference>
<evidence type="ECO:0000313" key="3">
    <source>
        <dbReference type="EMBL" id="KYG63390.1"/>
    </source>
</evidence>
<dbReference type="Gene3D" id="3.40.50.2000">
    <property type="entry name" value="Glycogen Phosphorylase B"/>
    <property type="match status" value="2"/>
</dbReference>
<evidence type="ECO:0008006" key="5">
    <source>
        <dbReference type="Google" id="ProtNLM"/>
    </source>
</evidence>
<dbReference type="SUPFAM" id="SSF53756">
    <property type="entry name" value="UDP-Glycosyltransferase/glycogen phosphorylase"/>
    <property type="match status" value="1"/>
</dbReference>
<accession>A0A150WIE5</accession>
<keyword evidence="2" id="KW-0808">Transferase</keyword>
<evidence type="ECO:0000256" key="1">
    <source>
        <dbReference type="ARBA" id="ARBA00022676"/>
    </source>
</evidence>
<dbReference type="Proteomes" id="UP000075391">
    <property type="component" value="Unassembled WGS sequence"/>
</dbReference>
<keyword evidence="1" id="KW-0328">Glycosyltransferase</keyword>
<protein>
    <recommendedName>
        <fullName evidence="5">Heptosyltransferase</fullName>
    </recommendedName>
</protein>
<dbReference type="OrthoDB" id="9797795at2"/>
<dbReference type="Pfam" id="PF01075">
    <property type="entry name" value="Glyco_transf_9"/>
    <property type="match status" value="1"/>
</dbReference>
<organism evidence="3 4">
    <name type="scientific">Bdellovibrio bacteriovorus</name>
    <dbReference type="NCBI Taxonomy" id="959"/>
    <lineage>
        <taxon>Bacteria</taxon>
        <taxon>Pseudomonadati</taxon>
        <taxon>Bdellovibrionota</taxon>
        <taxon>Bdellovibrionia</taxon>
        <taxon>Bdellovibrionales</taxon>
        <taxon>Pseudobdellovibrionaceae</taxon>
        <taxon>Bdellovibrio</taxon>
    </lineage>
</organism>
<dbReference type="RefSeq" id="WP_063243740.1">
    <property type="nucleotide sequence ID" value="NZ_LUKF01000014.1"/>
</dbReference>
<dbReference type="AlphaFoldDB" id="A0A150WIE5"/>
<name>A0A150WIE5_BDEBC</name>
<comment type="caution">
    <text evidence="3">The sequence shown here is derived from an EMBL/GenBank/DDBJ whole genome shotgun (WGS) entry which is preliminary data.</text>
</comment>
<reference evidence="3 4" key="1">
    <citation type="submission" date="2016-03" db="EMBL/GenBank/DDBJ databases">
        <authorList>
            <person name="Ploux O."/>
        </authorList>
    </citation>
    <scope>NUCLEOTIDE SEQUENCE [LARGE SCALE GENOMIC DNA]</scope>
    <source>
        <strain evidence="3 4">BER2</strain>
    </source>
</reference>
<sequence length="328" mass="37145">MKKVLLIRLDKIGDLICTMCVDQVSFLKDRDVHWVISKGLGFVPDNADPKRKYLELSKEDWKTSLQSLRSFLKDFKPDVAVSFQAPWWVSYALWAENVPVRAGVKSQWHSFLFLNRGLRQRRSQAVQHESDYNLDLLLHAFRVNEEITQEKTPELKLVAPMNPELLAKHGLISGKYVVVHPGMAGSALNWPIAKYIEFIVEAKKNYQIVLTGTAADEPWLKEIKERFAGDSQVLSLQNQLKATELFTVLKNSKAVVVPSTGVAHMAASLGANVLGIYSPVRVQHPRRWAARGPHVRIFMPHSQDQDNVDPRCMDEISVEDLLKALSSL</sequence>
<proteinExistence type="predicted"/>
<gene>
    <name evidence="3" type="ORF">AZI85_04990</name>
</gene>
<dbReference type="GO" id="GO:0009244">
    <property type="term" value="P:lipopolysaccharide core region biosynthetic process"/>
    <property type="evidence" value="ECO:0007669"/>
    <property type="project" value="TreeGrafter"/>
</dbReference>
<dbReference type="InterPro" id="IPR051199">
    <property type="entry name" value="LPS_LOS_Heptosyltrfase"/>
</dbReference>